<organism evidence="2 3">
    <name type="scientific">Rhipicephalus microplus</name>
    <name type="common">Cattle tick</name>
    <name type="synonym">Boophilus microplus</name>
    <dbReference type="NCBI Taxonomy" id="6941"/>
    <lineage>
        <taxon>Eukaryota</taxon>
        <taxon>Metazoa</taxon>
        <taxon>Ecdysozoa</taxon>
        <taxon>Arthropoda</taxon>
        <taxon>Chelicerata</taxon>
        <taxon>Arachnida</taxon>
        <taxon>Acari</taxon>
        <taxon>Parasitiformes</taxon>
        <taxon>Ixodida</taxon>
        <taxon>Ixodoidea</taxon>
        <taxon>Ixodidae</taxon>
        <taxon>Rhipicephalinae</taxon>
        <taxon>Rhipicephalus</taxon>
        <taxon>Boophilus</taxon>
    </lineage>
</organism>
<dbReference type="VEuPathDB" id="VectorBase:LOC119178083"/>
<evidence type="ECO:0000313" key="2">
    <source>
        <dbReference type="EMBL" id="KAH8009836.1"/>
    </source>
</evidence>
<dbReference type="EMBL" id="JABSTU010000011">
    <property type="protein sequence ID" value="KAH8009836.1"/>
    <property type="molecule type" value="Genomic_DNA"/>
</dbReference>
<protein>
    <submittedName>
        <fullName evidence="2">Uncharacterized protein</fullName>
    </submittedName>
</protein>
<keyword evidence="3" id="KW-1185">Reference proteome</keyword>
<reference evidence="2" key="1">
    <citation type="journal article" date="2020" name="Cell">
        <title>Large-Scale Comparative Analyses of Tick Genomes Elucidate Their Genetic Diversity and Vector Capacities.</title>
        <authorList>
            <consortium name="Tick Genome and Microbiome Consortium (TIGMIC)"/>
            <person name="Jia N."/>
            <person name="Wang J."/>
            <person name="Shi W."/>
            <person name="Du L."/>
            <person name="Sun Y."/>
            <person name="Zhan W."/>
            <person name="Jiang J.F."/>
            <person name="Wang Q."/>
            <person name="Zhang B."/>
            <person name="Ji P."/>
            <person name="Bell-Sakyi L."/>
            <person name="Cui X.M."/>
            <person name="Yuan T.T."/>
            <person name="Jiang B.G."/>
            <person name="Yang W.F."/>
            <person name="Lam T.T."/>
            <person name="Chang Q.C."/>
            <person name="Ding S.J."/>
            <person name="Wang X.J."/>
            <person name="Zhu J.G."/>
            <person name="Ruan X.D."/>
            <person name="Zhao L."/>
            <person name="Wei J.T."/>
            <person name="Ye R.Z."/>
            <person name="Que T.C."/>
            <person name="Du C.H."/>
            <person name="Zhou Y.H."/>
            <person name="Cheng J.X."/>
            <person name="Dai P.F."/>
            <person name="Guo W.B."/>
            <person name="Han X.H."/>
            <person name="Huang E.J."/>
            <person name="Li L.F."/>
            <person name="Wei W."/>
            <person name="Gao Y.C."/>
            <person name="Liu J.Z."/>
            <person name="Shao H.Z."/>
            <person name="Wang X."/>
            <person name="Wang C.C."/>
            <person name="Yang T.C."/>
            <person name="Huo Q.B."/>
            <person name="Li W."/>
            <person name="Chen H.Y."/>
            <person name="Chen S.E."/>
            <person name="Zhou L.G."/>
            <person name="Ni X.B."/>
            <person name="Tian J.H."/>
            <person name="Sheng Y."/>
            <person name="Liu T."/>
            <person name="Pan Y.S."/>
            <person name="Xia L.Y."/>
            <person name="Li J."/>
            <person name="Zhao F."/>
            <person name="Cao W.C."/>
        </authorList>
    </citation>
    <scope>NUCLEOTIDE SEQUENCE</scope>
    <source>
        <strain evidence="2">Rmic-2018</strain>
    </source>
</reference>
<accession>A0A9J6D6W9</accession>
<name>A0A9J6D6W9_RHIMP</name>
<gene>
    <name evidence="2" type="ORF">HPB51_020184</name>
</gene>
<evidence type="ECO:0000256" key="1">
    <source>
        <dbReference type="SAM" id="MobiDB-lite"/>
    </source>
</evidence>
<evidence type="ECO:0000313" key="3">
    <source>
        <dbReference type="Proteomes" id="UP000821866"/>
    </source>
</evidence>
<dbReference type="AlphaFoldDB" id="A0A9J6D6W9"/>
<proteinExistence type="predicted"/>
<comment type="caution">
    <text evidence="2">The sequence shown here is derived from an EMBL/GenBank/DDBJ whole genome shotgun (WGS) entry which is preliminary data.</text>
</comment>
<feature type="region of interest" description="Disordered" evidence="1">
    <location>
        <begin position="55"/>
        <end position="75"/>
    </location>
</feature>
<feature type="compositionally biased region" description="Basic and acidic residues" evidence="1">
    <location>
        <begin position="23"/>
        <end position="33"/>
    </location>
</feature>
<dbReference type="Proteomes" id="UP000821866">
    <property type="component" value="Chromosome 9"/>
</dbReference>
<sequence>MPSSQPHLRRPASSPGTNTVEHPGGDESMDKQTHHALMLVEKKIEIILDFESSSYSNEARCPTKQPNEDPARQGQATRCLRNFAIQAPKEASASRCCKELNQWELVLEYGSSKSCANPHLVLESAWRVPNWPLMKEALSQVHQGL</sequence>
<feature type="region of interest" description="Disordered" evidence="1">
    <location>
        <begin position="1"/>
        <end position="35"/>
    </location>
</feature>
<reference evidence="2" key="2">
    <citation type="submission" date="2021-09" db="EMBL/GenBank/DDBJ databases">
        <authorList>
            <person name="Jia N."/>
            <person name="Wang J."/>
            <person name="Shi W."/>
            <person name="Du L."/>
            <person name="Sun Y."/>
            <person name="Zhan W."/>
            <person name="Jiang J."/>
            <person name="Wang Q."/>
            <person name="Zhang B."/>
            <person name="Ji P."/>
            <person name="Sakyi L.B."/>
            <person name="Cui X."/>
            <person name="Yuan T."/>
            <person name="Jiang B."/>
            <person name="Yang W."/>
            <person name="Lam T.T.-Y."/>
            <person name="Chang Q."/>
            <person name="Ding S."/>
            <person name="Wang X."/>
            <person name="Zhu J."/>
            <person name="Ruan X."/>
            <person name="Zhao L."/>
            <person name="Wei J."/>
            <person name="Que T."/>
            <person name="Du C."/>
            <person name="Cheng J."/>
            <person name="Dai P."/>
            <person name="Han X."/>
            <person name="Huang E."/>
            <person name="Gao Y."/>
            <person name="Liu J."/>
            <person name="Shao H."/>
            <person name="Ye R."/>
            <person name="Li L."/>
            <person name="Wei W."/>
            <person name="Wang X."/>
            <person name="Wang C."/>
            <person name="Huo Q."/>
            <person name="Li W."/>
            <person name="Guo W."/>
            <person name="Chen H."/>
            <person name="Chen S."/>
            <person name="Zhou L."/>
            <person name="Zhou L."/>
            <person name="Ni X."/>
            <person name="Tian J."/>
            <person name="Zhou Y."/>
            <person name="Sheng Y."/>
            <person name="Liu T."/>
            <person name="Pan Y."/>
            <person name="Xia L."/>
            <person name="Li J."/>
            <person name="Zhao F."/>
            <person name="Cao W."/>
        </authorList>
    </citation>
    <scope>NUCLEOTIDE SEQUENCE</scope>
    <source>
        <strain evidence="2">Rmic-2018</strain>
        <tissue evidence="2">Larvae</tissue>
    </source>
</reference>